<dbReference type="Proteomes" id="UP000790787">
    <property type="component" value="Chromosome 4"/>
</dbReference>
<sequence length="558" mass="62426">MAYLGSLKQSFVETNKERLLLPRKGYSELGVGGGASFTGNENFLERLRYRLTEFCNDVKKVAAKAVKMGRSDPRKIIFSAKVGFALALVSILIFFKEPLPYIGKHSIWAILTVVVVFEFSIGATLSKGFNRALGTFSAGGLALGIAELSLMAGKCQEIVIVISVFIAGFCATYLKLYPAMKQYEYGFRVFLLTYCIVLVSGTSDFVQTAVSRLLLIGVGATVCLLINVCIYPIWAGEDLHKLVAKNFKGVATSLEGCVNDYLQCLEYERIPSKILLYQASDDPVYNGYRTAVESTNQEDSLLGFAVWEPPHGRYRMLNYPWGEYVKVSGALRHCAFMVMAMHGCILSEIQAASELRQIFRKQIQRVGTEGAKVILLLGEKVEKMEKLSPEDPLEEVHEAAENLQLLIDQKSYLLVNAENWESSKRPKKFEDPERIQELKDNEPKPMLINSLSEATLHLRSAHTLKHMDTLNPNVSVNFSTSQWGSSEDVFKQQTMWPSRLSVLGDVILNEREVRTFESASTLSLATFTSLLIEFVARLQNLVNAFQELSEKAKFTECS</sequence>
<protein>
    <submittedName>
        <fullName evidence="2">Aluminum-activated malate transporter 4-like</fullName>
    </submittedName>
</protein>
<reference evidence="1" key="1">
    <citation type="journal article" date="2014" name="Nat. Commun.">
        <title>The tobacco genome sequence and its comparison with those of tomato and potato.</title>
        <authorList>
            <person name="Sierro N."/>
            <person name="Battey J.N."/>
            <person name="Ouadi S."/>
            <person name="Bakaher N."/>
            <person name="Bovet L."/>
            <person name="Willig A."/>
            <person name="Goepfert S."/>
            <person name="Peitsch M.C."/>
            <person name="Ivanov N.V."/>
        </authorList>
    </citation>
    <scope>NUCLEOTIDE SEQUENCE [LARGE SCALE GENOMIC DNA]</scope>
</reference>
<gene>
    <name evidence="2" type="primary">LOC107802653</name>
</gene>
<dbReference type="RefSeq" id="XP_075107999.1">
    <property type="nucleotide sequence ID" value="XM_075251898.1"/>
</dbReference>
<name>A0AC58UET1_TOBAC</name>
<evidence type="ECO:0000313" key="2">
    <source>
        <dbReference type="RefSeq" id="XP_075107999.1"/>
    </source>
</evidence>
<reference evidence="2" key="2">
    <citation type="submission" date="2025-08" db="UniProtKB">
        <authorList>
            <consortium name="RefSeq"/>
        </authorList>
    </citation>
    <scope>IDENTIFICATION</scope>
    <source>
        <tissue evidence="2">Leaf</tissue>
    </source>
</reference>
<keyword evidence="1" id="KW-1185">Reference proteome</keyword>
<organism evidence="1 2">
    <name type="scientific">Nicotiana tabacum</name>
    <name type="common">Common tobacco</name>
    <dbReference type="NCBI Taxonomy" id="4097"/>
    <lineage>
        <taxon>Eukaryota</taxon>
        <taxon>Viridiplantae</taxon>
        <taxon>Streptophyta</taxon>
        <taxon>Embryophyta</taxon>
        <taxon>Tracheophyta</taxon>
        <taxon>Spermatophyta</taxon>
        <taxon>Magnoliopsida</taxon>
        <taxon>eudicotyledons</taxon>
        <taxon>Gunneridae</taxon>
        <taxon>Pentapetalae</taxon>
        <taxon>asterids</taxon>
        <taxon>lamiids</taxon>
        <taxon>Solanales</taxon>
        <taxon>Solanaceae</taxon>
        <taxon>Nicotianoideae</taxon>
        <taxon>Nicotianeae</taxon>
        <taxon>Nicotiana</taxon>
    </lineage>
</organism>
<accession>A0AC58UET1</accession>
<proteinExistence type="predicted"/>
<evidence type="ECO:0000313" key="1">
    <source>
        <dbReference type="Proteomes" id="UP000790787"/>
    </source>
</evidence>